<reference evidence="2 3" key="1">
    <citation type="submission" date="2022-02" db="EMBL/GenBank/DDBJ databases">
        <authorList>
            <person name="Zhuang L."/>
        </authorList>
    </citation>
    <scope>NUCLEOTIDE SEQUENCE [LARGE SCALE GENOMIC DNA]</scope>
    <source>
        <strain evidence="2 3">C32</strain>
    </source>
</reference>
<sequence length="170" mass="19042">MSQQENVDKQLDALLKQAQQKIDEAIGLLLKQQPTDFAKIGAIGHAGGLLRKVNSSVIEASPALKSTLRAEEHIDAQPVSDTQQKLLAQITQEQIDMVDKVLLSNVRQHYMKVAMLIAKTYNQLPVELRGLPTAFFAKRVMALVEHELLQAQGNLNYIRYSEVRLSELIK</sequence>
<protein>
    <recommendedName>
        <fullName evidence="1">DUF3658 domain-containing protein</fullName>
    </recommendedName>
</protein>
<evidence type="ECO:0000259" key="1">
    <source>
        <dbReference type="Pfam" id="PF12395"/>
    </source>
</evidence>
<proteinExistence type="predicted"/>
<comment type="caution">
    <text evidence="2">The sequence shown here is derived from an EMBL/GenBank/DDBJ whole genome shotgun (WGS) entry which is preliminary data.</text>
</comment>
<accession>A0ABT2FF01</accession>
<evidence type="ECO:0000313" key="2">
    <source>
        <dbReference type="EMBL" id="MCS4554834.1"/>
    </source>
</evidence>
<evidence type="ECO:0000313" key="3">
    <source>
        <dbReference type="Proteomes" id="UP001201549"/>
    </source>
</evidence>
<reference evidence="3" key="2">
    <citation type="submission" date="2023-07" db="EMBL/GenBank/DDBJ databases">
        <title>Shewanella mangrovi sp. nov., an acetaldehyde- degrading bacterium isolated from mangrove sediment.</title>
        <authorList>
            <person name="Liu Y."/>
        </authorList>
    </citation>
    <scope>NUCLEOTIDE SEQUENCE [LARGE SCALE GENOMIC DNA]</scope>
    <source>
        <strain evidence="3">C32</strain>
    </source>
</reference>
<keyword evidence="3" id="KW-1185">Reference proteome</keyword>
<dbReference type="Pfam" id="PF12395">
    <property type="entry name" value="DUF3658"/>
    <property type="match status" value="1"/>
</dbReference>
<dbReference type="RefSeq" id="WP_238894090.1">
    <property type="nucleotide sequence ID" value="NZ_JAKOGG010000001.1"/>
</dbReference>
<gene>
    <name evidence="2" type="ORF">L9G74_00095</name>
</gene>
<organism evidence="2 3">
    <name type="scientific">Shewanella electrica</name>
    <dbReference type="NCBI Taxonomy" id="515560"/>
    <lineage>
        <taxon>Bacteria</taxon>
        <taxon>Pseudomonadati</taxon>
        <taxon>Pseudomonadota</taxon>
        <taxon>Gammaproteobacteria</taxon>
        <taxon>Alteromonadales</taxon>
        <taxon>Shewanellaceae</taxon>
        <taxon>Shewanella</taxon>
    </lineage>
</organism>
<name>A0ABT2FF01_9GAMM</name>
<dbReference type="Proteomes" id="UP001201549">
    <property type="component" value="Unassembled WGS sequence"/>
</dbReference>
<feature type="domain" description="DUF3658" evidence="1">
    <location>
        <begin position="89"/>
        <end position="161"/>
    </location>
</feature>
<dbReference type="EMBL" id="JAKOGG010000001">
    <property type="protein sequence ID" value="MCS4554834.1"/>
    <property type="molecule type" value="Genomic_DNA"/>
</dbReference>
<dbReference type="InterPro" id="IPR022123">
    <property type="entry name" value="DUF3658"/>
</dbReference>